<keyword evidence="3" id="KW-1185">Reference proteome</keyword>
<dbReference type="STRING" id="265719.SAMN04488509_101472"/>
<feature type="transmembrane region" description="Helical" evidence="1">
    <location>
        <begin position="30"/>
        <end position="50"/>
    </location>
</feature>
<name>A0A1G6SFQ7_9GAMM</name>
<dbReference type="InterPro" id="IPR014562">
    <property type="entry name" value="UCP030959_TPR_rpt-cont"/>
</dbReference>
<dbReference type="EMBL" id="FNAG01000001">
    <property type="protein sequence ID" value="SDD15481.1"/>
    <property type="molecule type" value="Genomic_DNA"/>
</dbReference>
<protein>
    <recommendedName>
        <fullName evidence="4">Tetratricopeptide repeat-containing protein</fullName>
    </recommendedName>
</protein>
<accession>A0A1G6SFQ7</accession>
<keyword evidence="1" id="KW-0812">Transmembrane</keyword>
<dbReference type="PIRSF" id="PIRSF030959">
    <property type="entry name" value="UCP030959"/>
    <property type="match status" value="1"/>
</dbReference>
<dbReference type="RefSeq" id="WP_091238342.1">
    <property type="nucleotide sequence ID" value="NZ_FNAG01000001.1"/>
</dbReference>
<evidence type="ECO:0008006" key="4">
    <source>
        <dbReference type="Google" id="ProtNLM"/>
    </source>
</evidence>
<dbReference type="InterPro" id="IPR011990">
    <property type="entry name" value="TPR-like_helical_dom_sf"/>
</dbReference>
<keyword evidence="1" id="KW-0472">Membrane</keyword>
<evidence type="ECO:0000256" key="1">
    <source>
        <dbReference type="SAM" id="Phobius"/>
    </source>
</evidence>
<dbReference type="AlphaFoldDB" id="A0A1G6SFQ7"/>
<evidence type="ECO:0000313" key="3">
    <source>
        <dbReference type="Proteomes" id="UP000199603"/>
    </source>
</evidence>
<dbReference type="Proteomes" id="UP000199603">
    <property type="component" value="Unassembled WGS sequence"/>
</dbReference>
<dbReference type="OrthoDB" id="7559170at2"/>
<proteinExistence type="predicted"/>
<dbReference type="Pfam" id="PF14559">
    <property type="entry name" value="TPR_19"/>
    <property type="match status" value="1"/>
</dbReference>
<organism evidence="2 3">
    <name type="scientific">Aquimonas voraii</name>
    <dbReference type="NCBI Taxonomy" id="265719"/>
    <lineage>
        <taxon>Bacteria</taxon>
        <taxon>Pseudomonadati</taxon>
        <taxon>Pseudomonadota</taxon>
        <taxon>Gammaproteobacteria</taxon>
        <taxon>Lysobacterales</taxon>
        <taxon>Lysobacteraceae</taxon>
        <taxon>Aquimonas</taxon>
    </lineage>
</organism>
<dbReference type="Gene3D" id="1.25.40.10">
    <property type="entry name" value="Tetratricopeptide repeat domain"/>
    <property type="match status" value="1"/>
</dbReference>
<sequence length="251" mass="27941">MHIFGLGLHVLIALYFAIHAVRSGREMYWLFVLFAFPLLGSVVYALAIWLPEQRGSRAFRNVKRAAGELINPGRELREARQALEASPTPAMHLRLADALLAMGQAEAALEHYSQARRGFHAEDPEIEVRHAHALLDAGRPGDARAMLDALIERRPDFRSPRGHLVYARAVAALGDRERAREEFDAVIEGFAGLEARARYAETLLEWGALSDAAEVAAAGLRLAERMPAHSRELNAEWRRRLKTVAARARAS</sequence>
<dbReference type="SUPFAM" id="SSF48452">
    <property type="entry name" value="TPR-like"/>
    <property type="match status" value="1"/>
</dbReference>
<reference evidence="2 3" key="1">
    <citation type="submission" date="2016-10" db="EMBL/GenBank/DDBJ databases">
        <authorList>
            <person name="de Groot N.N."/>
        </authorList>
    </citation>
    <scope>NUCLEOTIDE SEQUENCE [LARGE SCALE GENOMIC DNA]</scope>
    <source>
        <strain evidence="2 3">DSM 16957</strain>
    </source>
</reference>
<keyword evidence="1" id="KW-1133">Transmembrane helix</keyword>
<gene>
    <name evidence="2" type="ORF">SAMN04488509_101472</name>
</gene>
<evidence type="ECO:0000313" key="2">
    <source>
        <dbReference type="EMBL" id="SDD15481.1"/>
    </source>
</evidence>